<proteinExistence type="predicted"/>
<dbReference type="Proteomes" id="UP000694554">
    <property type="component" value="Chromosome 15"/>
</dbReference>
<reference evidence="2" key="3">
    <citation type="submission" date="2025-09" db="UniProtKB">
        <authorList>
            <consortium name="Ensembl"/>
        </authorList>
    </citation>
    <scope>IDENTIFICATION</scope>
</reference>
<evidence type="ECO:0000313" key="3">
    <source>
        <dbReference type="Proteomes" id="UP000694554"/>
    </source>
</evidence>
<keyword evidence="3" id="KW-1185">Reference proteome</keyword>
<accession>A0A8C9CVR6</accession>
<name>A0A8C9CVR6_PHOSS</name>
<dbReference type="Ensembl" id="ENSPSNT00000029897.1">
    <property type="protein sequence ID" value="ENSPSNP00000026600.1"/>
    <property type="gene ID" value="ENSPSNG00000019381.1"/>
</dbReference>
<reference evidence="2" key="2">
    <citation type="submission" date="2025-08" db="UniProtKB">
        <authorList>
            <consortium name="Ensembl"/>
        </authorList>
    </citation>
    <scope>IDENTIFICATION</scope>
</reference>
<feature type="region of interest" description="Disordered" evidence="1">
    <location>
        <begin position="157"/>
        <end position="185"/>
    </location>
</feature>
<organism evidence="2 3">
    <name type="scientific">Phocoena sinus</name>
    <name type="common">Vaquita</name>
    <dbReference type="NCBI Taxonomy" id="42100"/>
    <lineage>
        <taxon>Eukaryota</taxon>
        <taxon>Metazoa</taxon>
        <taxon>Chordata</taxon>
        <taxon>Craniata</taxon>
        <taxon>Vertebrata</taxon>
        <taxon>Euteleostomi</taxon>
        <taxon>Mammalia</taxon>
        <taxon>Eutheria</taxon>
        <taxon>Laurasiatheria</taxon>
        <taxon>Artiodactyla</taxon>
        <taxon>Whippomorpha</taxon>
        <taxon>Cetacea</taxon>
        <taxon>Odontoceti</taxon>
        <taxon>Phocoenidae</taxon>
        <taxon>Phocoena</taxon>
    </lineage>
</organism>
<evidence type="ECO:0000256" key="1">
    <source>
        <dbReference type="SAM" id="MobiDB-lite"/>
    </source>
</evidence>
<feature type="region of interest" description="Disordered" evidence="1">
    <location>
        <begin position="1"/>
        <end position="42"/>
    </location>
</feature>
<reference evidence="2" key="1">
    <citation type="submission" date="2019-08" db="EMBL/GenBank/DDBJ databases">
        <title>Phocoena sinus (Vaquita) genome, mPhoSin1, primary haplotype.</title>
        <authorList>
            <person name="Morin P."/>
            <person name="Mountcastle J."/>
            <person name="Fungtammasan C."/>
            <person name="Rhie A."/>
            <person name="Rojas-Bracho L."/>
            <person name="Smith C.R."/>
            <person name="Taylor B.L."/>
            <person name="Gulland F.M.D."/>
            <person name="Musser W."/>
            <person name="Houck M."/>
            <person name="Haase B."/>
            <person name="Paez S."/>
            <person name="Howe K."/>
            <person name="Torrance J."/>
            <person name="Formenti G."/>
            <person name="Phillippy A."/>
            <person name="Ryder O."/>
            <person name="Jarvis E.D."/>
            <person name="Fedrigo O."/>
        </authorList>
    </citation>
    <scope>NUCLEOTIDE SEQUENCE [LARGE SCALE GENOMIC DNA]</scope>
</reference>
<evidence type="ECO:0000313" key="2">
    <source>
        <dbReference type="Ensembl" id="ENSPSNP00000026600.1"/>
    </source>
</evidence>
<dbReference type="AlphaFoldDB" id="A0A8C9CVR6"/>
<feature type="compositionally biased region" description="Gly residues" evidence="1">
    <location>
        <begin position="16"/>
        <end position="36"/>
    </location>
</feature>
<sequence>PAPPPILPSGSVSPGYGNGLGAGDFPGLGAQAGEGTWGTTLWSREGEGVNRAGIREPGESCVLGGGQGLSLGGGMKPPKPGEPCPAHLGTLPTHFYPGPFCLPQPASPQPTVPPLCPQDLGAEMDSALVLFQPGGLSSRNGLGAGAFPGVGAQPGLGGGMKPQKSGETETLPFQRGPGLSWGGRRPKGGGLWKGKPQKLGEPCSALLGSVCHLCICAPDLSGVLRLLISPESLISPQASCSVSPGFGTGNGAQPGATPEL</sequence>
<protein>
    <submittedName>
        <fullName evidence="2">Uncharacterized protein</fullName>
    </submittedName>
</protein>